<feature type="transmembrane region" description="Helical" evidence="1">
    <location>
        <begin position="47"/>
        <end position="66"/>
    </location>
</feature>
<accession>L0DNR1</accession>
<evidence type="ECO:0000256" key="1">
    <source>
        <dbReference type="SAM" id="Phobius"/>
    </source>
</evidence>
<feature type="chain" id="PRO_5003940453" evidence="2">
    <location>
        <begin position="29"/>
        <end position="68"/>
    </location>
</feature>
<dbReference type="Proteomes" id="UP000010798">
    <property type="component" value="Chromosome"/>
</dbReference>
<dbReference type="STRING" id="886293.Sinac_6408"/>
<keyword evidence="1" id="KW-1133">Transmembrane helix</keyword>
<evidence type="ECO:0000313" key="3">
    <source>
        <dbReference type="EMBL" id="AGA30488.1"/>
    </source>
</evidence>
<dbReference type="HOGENOM" id="CLU_2791714_0_0_0"/>
<keyword evidence="2" id="KW-0732">Signal</keyword>
<dbReference type="KEGG" id="saci:Sinac_6408"/>
<feature type="signal peptide" evidence="2">
    <location>
        <begin position="1"/>
        <end position="28"/>
    </location>
</feature>
<evidence type="ECO:0000256" key="2">
    <source>
        <dbReference type="SAM" id="SignalP"/>
    </source>
</evidence>
<sequence>MIRLSRMCAALFLAATFGLAVAPMPVAAQEPAAEGGEGGESGRPVDGYIATAILAFLALFVVGKSARR</sequence>
<gene>
    <name evidence="3" type="ordered locus">Sinac_6408</name>
</gene>
<proteinExistence type="predicted"/>
<keyword evidence="1" id="KW-0812">Transmembrane</keyword>
<dbReference type="AlphaFoldDB" id="L0DNR1"/>
<keyword evidence="4" id="KW-1185">Reference proteome</keyword>
<evidence type="ECO:0000313" key="4">
    <source>
        <dbReference type="Proteomes" id="UP000010798"/>
    </source>
</evidence>
<keyword evidence="1" id="KW-0472">Membrane</keyword>
<reference evidence="3 4" key="1">
    <citation type="submission" date="2012-02" db="EMBL/GenBank/DDBJ databases">
        <title>Complete sequence of chromosome of Singulisphaera acidiphila DSM 18658.</title>
        <authorList>
            <consortium name="US DOE Joint Genome Institute (JGI-PGF)"/>
            <person name="Lucas S."/>
            <person name="Copeland A."/>
            <person name="Lapidus A."/>
            <person name="Glavina del Rio T."/>
            <person name="Dalin E."/>
            <person name="Tice H."/>
            <person name="Bruce D."/>
            <person name="Goodwin L."/>
            <person name="Pitluck S."/>
            <person name="Peters L."/>
            <person name="Ovchinnikova G."/>
            <person name="Chertkov O."/>
            <person name="Kyrpides N."/>
            <person name="Mavromatis K."/>
            <person name="Ivanova N."/>
            <person name="Brettin T."/>
            <person name="Detter J.C."/>
            <person name="Han C."/>
            <person name="Larimer F."/>
            <person name="Land M."/>
            <person name="Hauser L."/>
            <person name="Markowitz V."/>
            <person name="Cheng J.-F."/>
            <person name="Hugenholtz P."/>
            <person name="Woyke T."/>
            <person name="Wu D."/>
            <person name="Tindall B."/>
            <person name="Pomrenke H."/>
            <person name="Brambilla E."/>
            <person name="Klenk H.-P."/>
            <person name="Eisen J.A."/>
        </authorList>
    </citation>
    <scope>NUCLEOTIDE SEQUENCE [LARGE SCALE GENOMIC DNA]</scope>
    <source>
        <strain evidence="4">ATCC BAA-1392 / DSM 18658 / VKM B-2454 / MOB10</strain>
    </source>
</reference>
<protein>
    <submittedName>
        <fullName evidence="3">Uncharacterized protein</fullName>
    </submittedName>
</protein>
<name>L0DNR1_SINAD</name>
<dbReference type="RefSeq" id="WP_015249571.1">
    <property type="nucleotide sequence ID" value="NC_019892.1"/>
</dbReference>
<dbReference type="EMBL" id="CP003364">
    <property type="protein sequence ID" value="AGA30488.1"/>
    <property type="molecule type" value="Genomic_DNA"/>
</dbReference>
<organism evidence="3 4">
    <name type="scientific">Singulisphaera acidiphila (strain ATCC BAA-1392 / DSM 18658 / VKM B-2454 / MOB10)</name>
    <dbReference type="NCBI Taxonomy" id="886293"/>
    <lineage>
        <taxon>Bacteria</taxon>
        <taxon>Pseudomonadati</taxon>
        <taxon>Planctomycetota</taxon>
        <taxon>Planctomycetia</taxon>
        <taxon>Isosphaerales</taxon>
        <taxon>Isosphaeraceae</taxon>
        <taxon>Singulisphaera</taxon>
    </lineage>
</organism>